<dbReference type="Proteomes" id="UP000635278">
    <property type="component" value="Unassembled WGS sequence"/>
</dbReference>
<sequence>MIRLHNVTWRHAGQMRGRRGETLSALTSISFTVPQGEFRWLLGPSGAGKSSLLRLLHLETLPASGEFELLGVDIRPAVGRSVLARLRQRIGMVHQDFRLMPTLSVADNVALPLRLQRRHETDVSTEVDAILNWVDLAARKGARPAELSGGEQQRTAIARAVVARPDLVLADEPTNALEESQASRVIAMLREISAMGTTVIVATHNDALVRRFPAQALRLEHGRLVSNE</sequence>
<evidence type="ECO:0000256" key="1">
    <source>
        <dbReference type="ARBA" id="ARBA00022741"/>
    </source>
</evidence>
<evidence type="ECO:0000313" key="5">
    <source>
        <dbReference type="Proteomes" id="UP000635278"/>
    </source>
</evidence>
<evidence type="ECO:0000313" key="4">
    <source>
        <dbReference type="EMBL" id="NHN85356.1"/>
    </source>
</evidence>
<dbReference type="SUPFAM" id="SSF52540">
    <property type="entry name" value="P-loop containing nucleoside triphosphate hydrolases"/>
    <property type="match status" value="1"/>
</dbReference>
<dbReference type="Gene3D" id="3.40.50.300">
    <property type="entry name" value="P-loop containing nucleotide triphosphate hydrolases"/>
    <property type="match status" value="1"/>
</dbReference>
<keyword evidence="1" id="KW-0547">Nucleotide-binding</keyword>
<proteinExistence type="predicted"/>
<organism evidence="4 5">
    <name type="scientific">Acetobacter musti</name>
    <dbReference type="NCBI Taxonomy" id="864732"/>
    <lineage>
        <taxon>Bacteria</taxon>
        <taxon>Pseudomonadati</taxon>
        <taxon>Pseudomonadota</taxon>
        <taxon>Alphaproteobacteria</taxon>
        <taxon>Acetobacterales</taxon>
        <taxon>Acetobacteraceae</taxon>
        <taxon>Acetobacter</taxon>
    </lineage>
</organism>
<evidence type="ECO:0000256" key="2">
    <source>
        <dbReference type="ARBA" id="ARBA00022840"/>
    </source>
</evidence>
<dbReference type="SMART" id="SM00382">
    <property type="entry name" value="AAA"/>
    <property type="match status" value="1"/>
</dbReference>
<keyword evidence="2 4" id="KW-0067">ATP-binding</keyword>
<protein>
    <submittedName>
        <fullName evidence="4">ATP-binding cassette domain-containing protein</fullName>
    </submittedName>
</protein>
<dbReference type="GO" id="GO:0005524">
    <property type="term" value="F:ATP binding"/>
    <property type="evidence" value="ECO:0007669"/>
    <property type="project" value="UniProtKB-KW"/>
</dbReference>
<reference evidence="4 5" key="1">
    <citation type="journal article" date="2020" name="Int. J. Syst. Evol. Microbiol.">
        <title>Novel acetic acid bacteria from cider fermentations: Acetobacter conturbans sp. nov. and Acetobacter fallax sp. nov.</title>
        <authorList>
            <person name="Sombolestani A.S."/>
            <person name="Cleenwerck I."/>
            <person name="Cnockaert M."/>
            <person name="Borremans W."/>
            <person name="Wieme A.D."/>
            <person name="De Vuyst L."/>
            <person name="Vandamme P."/>
        </authorList>
    </citation>
    <scope>NUCLEOTIDE SEQUENCE [LARGE SCALE GENOMIC DNA]</scope>
    <source>
        <strain evidence="4 5">LMG 30640</strain>
    </source>
</reference>
<gene>
    <name evidence="4" type="ORF">GOB93_11995</name>
</gene>
<feature type="domain" description="ABC transporter" evidence="3">
    <location>
        <begin position="2"/>
        <end position="228"/>
    </location>
</feature>
<dbReference type="InterPro" id="IPR003593">
    <property type="entry name" value="AAA+_ATPase"/>
</dbReference>
<dbReference type="EMBL" id="WOTB01000015">
    <property type="protein sequence ID" value="NHN85356.1"/>
    <property type="molecule type" value="Genomic_DNA"/>
</dbReference>
<dbReference type="InterPro" id="IPR027417">
    <property type="entry name" value="P-loop_NTPase"/>
</dbReference>
<dbReference type="InterPro" id="IPR003439">
    <property type="entry name" value="ABC_transporter-like_ATP-bd"/>
</dbReference>
<comment type="caution">
    <text evidence="4">The sequence shown here is derived from an EMBL/GenBank/DDBJ whole genome shotgun (WGS) entry which is preliminary data.</text>
</comment>
<keyword evidence="5" id="KW-1185">Reference proteome</keyword>
<dbReference type="PANTHER" id="PTHR24220:SF470">
    <property type="entry name" value="CELL DIVISION ATP-BINDING PROTEIN FTSE"/>
    <property type="match status" value="1"/>
</dbReference>
<name>A0ABX0JS49_9PROT</name>
<dbReference type="Pfam" id="PF00005">
    <property type="entry name" value="ABC_tran"/>
    <property type="match status" value="1"/>
</dbReference>
<evidence type="ECO:0000259" key="3">
    <source>
        <dbReference type="PROSITE" id="PS50893"/>
    </source>
</evidence>
<accession>A0ABX0JS49</accession>
<dbReference type="PROSITE" id="PS50893">
    <property type="entry name" value="ABC_TRANSPORTER_2"/>
    <property type="match status" value="1"/>
</dbReference>
<dbReference type="PANTHER" id="PTHR24220">
    <property type="entry name" value="IMPORT ATP-BINDING PROTEIN"/>
    <property type="match status" value="1"/>
</dbReference>
<dbReference type="RefSeq" id="WP_173583803.1">
    <property type="nucleotide sequence ID" value="NZ_WOTB01000015.1"/>
</dbReference>
<dbReference type="InterPro" id="IPR015854">
    <property type="entry name" value="ABC_transpr_LolD-like"/>
</dbReference>